<dbReference type="EMBL" id="BAAAUX010000015">
    <property type="protein sequence ID" value="GAA2798527.1"/>
    <property type="molecule type" value="Genomic_DNA"/>
</dbReference>
<dbReference type="SUPFAM" id="SSF56529">
    <property type="entry name" value="FAH"/>
    <property type="match status" value="1"/>
</dbReference>
<keyword evidence="5" id="KW-1185">Reference proteome</keyword>
<dbReference type="PANTHER" id="PTHR30143:SF0">
    <property type="entry name" value="2-KETO-4-PENTENOATE HYDRATASE"/>
    <property type="match status" value="1"/>
</dbReference>
<evidence type="ECO:0000313" key="4">
    <source>
        <dbReference type="EMBL" id="GAA2798527.1"/>
    </source>
</evidence>
<dbReference type="Pfam" id="PF01557">
    <property type="entry name" value="FAA_hydrolase"/>
    <property type="match status" value="1"/>
</dbReference>
<proteinExistence type="predicted"/>
<organism evidence="4 5">
    <name type="scientific">Saccharopolyspora taberi</name>
    <dbReference type="NCBI Taxonomy" id="60895"/>
    <lineage>
        <taxon>Bacteria</taxon>
        <taxon>Bacillati</taxon>
        <taxon>Actinomycetota</taxon>
        <taxon>Actinomycetes</taxon>
        <taxon>Pseudonocardiales</taxon>
        <taxon>Pseudonocardiaceae</taxon>
        <taxon>Saccharopolyspora</taxon>
    </lineage>
</organism>
<dbReference type="InterPro" id="IPR050772">
    <property type="entry name" value="Hydratase-Decarb/MhpD_sf"/>
</dbReference>
<name>A0ABN3VI10_9PSEU</name>
<feature type="region of interest" description="Disordered" evidence="2">
    <location>
        <begin position="9"/>
        <end position="28"/>
    </location>
</feature>
<dbReference type="Proteomes" id="UP001500979">
    <property type="component" value="Unassembled WGS sequence"/>
</dbReference>
<dbReference type="PANTHER" id="PTHR30143">
    <property type="entry name" value="ACID HYDRATASE"/>
    <property type="match status" value="1"/>
</dbReference>
<comment type="caution">
    <text evidence="4">The sequence shown here is derived from an EMBL/GenBank/DDBJ whole genome shotgun (WGS) entry which is preliminary data.</text>
</comment>
<keyword evidence="1" id="KW-0456">Lyase</keyword>
<evidence type="ECO:0000256" key="2">
    <source>
        <dbReference type="SAM" id="MobiDB-lite"/>
    </source>
</evidence>
<dbReference type="RefSeq" id="WP_344681379.1">
    <property type="nucleotide sequence ID" value="NZ_BAAAUX010000015.1"/>
</dbReference>
<sequence length="290" mass="30595">MALHQDAAVDARSALSHENSVPGGGDGVQRWQVEEARRLYRAERCRRPETLLSRRRPGLTVDEAYGVQWCGAGLRMGAGARVVGHKVGLTSAAMQQQIGIGEPDFGVLLDSMIVAPDGVLWAGDLLAPRIEAEIAFRLGADVGGAEVTDQDVRAAVAEVFLALEVIDSRFELAGITVADSVADNAGAARCVLGAPSSLPEWDLRDERLTVCVGTREVATGEGRDILGDPLRSVSWLARRLHVFGMGLAAGEVVLAGAVHASLPLPVGQTVSVRSPRLPSVSLHIAPDHGD</sequence>
<dbReference type="GO" id="GO:0016787">
    <property type="term" value="F:hydrolase activity"/>
    <property type="evidence" value="ECO:0007669"/>
    <property type="project" value="UniProtKB-KW"/>
</dbReference>
<feature type="domain" description="Fumarylacetoacetase-like C-terminal" evidence="3">
    <location>
        <begin position="110"/>
        <end position="278"/>
    </location>
</feature>
<gene>
    <name evidence="4" type="ORF">GCM10010470_37120</name>
</gene>
<accession>A0ABN3VI10</accession>
<evidence type="ECO:0000259" key="3">
    <source>
        <dbReference type="Pfam" id="PF01557"/>
    </source>
</evidence>
<dbReference type="InterPro" id="IPR011234">
    <property type="entry name" value="Fumarylacetoacetase-like_C"/>
</dbReference>
<reference evidence="4 5" key="1">
    <citation type="journal article" date="2019" name="Int. J. Syst. Evol. Microbiol.">
        <title>The Global Catalogue of Microorganisms (GCM) 10K type strain sequencing project: providing services to taxonomists for standard genome sequencing and annotation.</title>
        <authorList>
            <consortium name="The Broad Institute Genomics Platform"/>
            <consortium name="The Broad Institute Genome Sequencing Center for Infectious Disease"/>
            <person name="Wu L."/>
            <person name="Ma J."/>
        </authorList>
    </citation>
    <scope>NUCLEOTIDE SEQUENCE [LARGE SCALE GENOMIC DNA]</scope>
    <source>
        <strain evidence="4 5">JCM 9383</strain>
    </source>
</reference>
<evidence type="ECO:0000256" key="1">
    <source>
        <dbReference type="ARBA" id="ARBA00023239"/>
    </source>
</evidence>
<protein>
    <submittedName>
        <fullName evidence="4">Fumarylacetoacetate hydrolase family protein</fullName>
    </submittedName>
</protein>
<dbReference type="InterPro" id="IPR036663">
    <property type="entry name" value="Fumarylacetoacetase_C_sf"/>
</dbReference>
<dbReference type="Gene3D" id="3.90.850.10">
    <property type="entry name" value="Fumarylacetoacetase-like, C-terminal domain"/>
    <property type="match status" value="1"/>
</dbReference>
<keyword evidence="4" id="KW-0378">Hydrolase</keyword>
<evidence type="ECO:0000313" key="5">
    <source>
        <dbReference type="Proteomes" id="UP001500979"/>
    </source>
</evidence>